<dbReference type="EMBL" id="JACIGM010000009">
    <property type="protein sequence ID" value="MBB4276396.1"/>
    <property type="molecule type" value="Genomic_DNA"/>
</dbReference>
<dbReference type="SMART" id="SM00530">
    <property type="entry name" value="HTH_XRE"/>
    <property type="match status" value="1"/>
</dbReference>
<dbReference type="GO" id="GO:0005829">
    <property type="term" value="C:cytosol"/>
    <property type="evidence" value="ECO:0007669"/>
    <property type="project" value="TreeGrafter"/>
</dbReference>
<feature type="domain" description="HTH cro/C1-type" evidence="2">
    <location>
        <begin position="10"/>
        <end position="65"/>
    </location>
</feature>
<dbReference type="PROSITE" id="PS50943">
    <property type="entry name" value="HTH_CROC1"/>
    <property type="match status" value="1"/>
</dbReference>
<dbReference type="CDD" id="cd00093">
    <property type="entry name" value="HTH_XRE"/>
    <property type="match status" value="1"/>
</dbReference>
<dbReference type="GO" id="GO:0003700">
    <property type="term" value="F:DNA-binding transcription factor activity"/>
    <property type="evidence" value="ECO:0007669"/>
    <property type="project" value="TreeGrafter"/>
</dbReference>
<evidence type="ECO:0000313" key="4">
    <source>
        <dbReference type="Proteomes" id="UP000533641"/>
    </source>
</evidence>
<gene>
    <name evidence="3" type="ORF">GGE12_004193</name>
</gene>
<organism evidence="3 4">
    <name type="scientific">Rhizobium mongolense</name>
    <dbReference type="NCBI Taxonomy" id="57676"/>
    <lineage>
        <taxon>Bacteria</taxon>
        <taxon>Pseudomonadati</taxon>
        <taxon>Pseudomonadota</taxon>
        <taxon>Alphaproteobacteria</taxon>
        <taxon>Hyphomicrobiales</taxon>
        <taxon>Rhizobiaceae</taxon>
        <taxon>Rhizobium/Agrobacterium group</taxon>
        <taxon>Rhizobium</taxon>
    </lineage>
</organism>
<dbReference type="PANTHER" id="PTHR46797:SF1">
    <property type="entry name" value="METHYLPHOSPHONATE SYNTHASE"/>
    <property type="match status" value="1"/>
</dbReference>
<dbReference type="Pfam" id="PF01381">
    <property type="entry name" value="HTH_3"/>
    <property type="match status" value="1"/>
</dbReference>
<comment type="caution">
    <text evidence="3">The sequence shown here is derived from an EMBL/GenBank/DDBJ whole genome shotgun (WGS) entry which is preliminary data.</text>
</comment>
<dbReference type="SUPFAM" id="SSF47413">
    <property type="entry name" value="lambda repressor-like DNA-binding domains"/>
    <property type="match status" value="1"/>
</dbReference>
<keyword evidence="1" id="KW-0238">DNA-binding</keyword>
<evidence type="ECO:0000313" key="3">
    <source>
        <dbReference type="EMBL" id="MBB4276396.1"/>
    </source>
</evidence>
<dbReference type="InterPro" id="IPR050807">
    <property type="entry name" value="TransReg_Diox_bact_type"/>
</dbReference>
<proteinExistence type="predicted"/>
<evidence type="ECO:0000256" key="1">
    <source>
        <dbReference type="ARBA" id="ARBA00023125"/>
    </source>
</evidence>
<protein>
    <submittedName>
        <fullName evidence="3">Transcriptional regulator with XRE-family HTH domain</fullName>
    </submittedName>
</protein>
<evidence type="ECO:0000259" key="2">
    <source>
        <dbReference type="PROSITE" id="PS50943"/>
    </source>
</evidence>
<sequence>MSQPTFGKRIKELRTAKGMTLDQLATATGSSKSYVWELENKDPPRPSAEKLAAIASVLGVTTDYLIGREDVTLADAEDKAFFREYSQMSDSTRQKIRAMAKLLGGKPEE</sequence>
<dbReference type="InterPro" id="IPR010982">
    <property type="entry name" value="Lambda_DNA-bd_dom_sf"/>
</dbReference>
<dbReference type="InterPro" id="IPR001387">
    <property type="entry name" value="Cro/C1-type_HTH"/>
</dbReference>
<reference evidence="3 4" key="1">
    <citation type="submission" date="2020-08" db="EMBL/GenBank/DDBJ databases">
        <title>Genomic Encyclopedia of Type Strains, Phase IV (KMG-V): Genome sequencing to study the core and pangenomes of soil and plant-associated prokaryotes.</title>
        <authorList>
            <person name="Whitman W."/>
        </authorList>
    </citation>
    <scope>NUCLEOTIDE SEQUENCE [LARGE SCALE GENOMIC DNA]</scope>
    <source>
        <strain evidence="3 4">SEMIA 402</strain>
    </source>
</reference>
<dbReference type="GO" id="GO:0003677">
    <property type="term" value="F:DNA binding"/>
    <property type="evidence" value="ECO:0007669"/>
    <property type="project" value="UniProtKB-KW"/>
</dbReference>
<dbReference type="RefSeq" id="WP_183927264.1">
    <property type="nucleotide sequence ID" value="NZ_JACIGM010000009.1"/>
</dbReference>
<dbReference type="AlphaFoldDB" id="A0A7W6WFM6"/>
<name>A0A7W6WFM6_9HYPH</name>
<dbReference type="Proteomes" id="UP000533641">
    <property type="component" value="Unassembled WGS sequence"/>
</dbReference>
<accession>A0A7W6WFM6</accession>
<dbReference type="PANTHER" id="PTHR46797">
    <property type="entry name" value="HTH-TYPE TRANSCRIPTIONAL REGULATOR"/>
    <property type="match status" value="1"/>
</dbReference>
<dbReference type="Gene3D" id="1.10.260.40">
    <property type="entry name" value="lambda repressor-like DNA-binding domains"/>
    <property type="match status" value="1"/>
</dbReference>